<dbReference type="GO" id="GO:0000155">
    <property type="term" value="F:phosphorelay sensor kinase activity"/>
    <property type="evidence" value="ECO:0007669"/>
    <property type="project" value="InterPro"/>
</dbReference>
<dbReference type="Pfam" id="PF02518">
    <property type="entry name" value="HATPase_c"/>
    <property type="match status" value="1"/>
</dbReference>
<keyword evidence="8 13" id="KW-0418">Kinase</keyword>
<dbReference type="InterPro" id="IPR005467">
    <property type="entry name" value="His_kinase_dom"/>
</dbReference>
<dbReference type="PROSITE" id="PS50109">
    <property type="entry name" value="HIS_KIN"/>
    <property type="match status" value="1"/>
</dbReference>
<dbReference type="InterPro" id="IPR036097">
    <property type="entry name" value="HisK_dim/P_sf"/>
</dbReference>
<protein>
    <recommendedName>
        <fullName evidence="3">histidine kinase</fullName>
        <ecNumber evidence="3">2.7.13.3</ecNumber>
    </recommendedName>
</protein>
<dbReference type="InterPro" id="IPR003661">
    <property type="entry name" value="HisK_dim/P_dom"/>
</dbReference>
<keyword evidence="4" id="KW-1003">Cell membrane</keyword>
<evidence type="ECO:0000259" key="11">
    <source>
        <dbReference type="PROSITE" id="PS50109"/>
    </source>
</evidence>
<dbReference type="EC" id="2.7.13.3" evidence="3"/>
<evidence type="ECO:0000259" key="12">
    <source>
        <dbReference type="PROSITE" id="PS50885"/>
    </source>
</evidence>
<reference evidence="13 14" key="1">
    <citation type="submission" date="2020-04" db="EMBL/GenBank/DDBJ databases">
        <authorList>
            <person name="De Canck E."/>
        </authorList>
    </citation>
    <scope>NUCLEOTIDE SEQUENCE [LARGE SCALE GENOMIC DNA]</scope>
    <source>
        <strain evidence="13 14">LMG 28138</strain>
    </source>
</reference>
<keyword evidence="5" id="KW-0597">Phosphoprotein</keyword>
<keyword evidence="10" id="KW-0472">Membrane</keyword>
<dbReference type="PANTHER" id="PTHR44936:SF10">
    <property type="entry name" value="SENSOR PROTEIN RSTB"/>
    <property type="match status" value="1"/>
</dbReference>
<dbReference type="InterPro" id="IPR003594">
    <property type="entry name" value="HATPase_dom"/>
</dbReference>
<keyword evidence="6 13" id="KW-0808">Transferase</keyword>
<keyword evidence="7" id="KW-0547">Nucleotide-binding</keyword>
<evidence type="ECO:0000256" key="4">
    <source>
        <dbReference type="ARBA" id="ARBA00022475"/>
    </source>
</evidence>
<dbReference type="Pfam" id="PF00672">
    <property type="entry name" value="HAMP"/>
    <property type="match status" value="1"/>
</dbReference>
<dbReference type="SUPFAM" id="SSF47384">
    <property type="entry name" value="Homodimeric domain of signal transducing histidine kinase"/>
    <property type="match status" value="1"/>
</dbReference>
<dbReference type="Gene3D" id="3.30.565.10">
    <property type="entry name" value="Histidine kinase-like ATPase, C-terminal domain"/>
    <property type="match status" value="1"/>
</dbReference>
<evidence type="ECO:0000256" key="5">
    <source>
        <dbReference type="ARBA" id="ARBA00022553"/>
    </source>
</evidence>
<evidence type="ECO:0000256" key="7">
    <source>
        <dbReference type="ARBA" id="ARBA00022741"/>
    </source>
</evidence>
<dbReference type="CDD" id="cd00082">
    <property type="entry name" value="HisKA"/>
    <property type="match status" value="1"/>
</dbReference>
<feature type="domain" description="HAMP" evidence="12">
    <location>
        <begin position="167"/>
        <end position="219"/>
    </location>
</feature>
<dbReference type="Pfam" id="PF00512">
    <property type="entry name" value="HisKA"/>
    <property type="match status" value="1"/>
</dbReference>
<proteinExistence type="predicted"/>
<evidence type="ECO:0000256" key="8">
    <source>
        <dbReference type="ARBA" id="ARBA00022777"/>
    </source>
</evidence>
<evidence type="ECO:0000256" key="3">
    <source>
        <dbReference type="ARBA" id="ARBA00012438"/>
    </source>
</evidence>
<accession>A0A6S7B6V3</accession>
<organism evidence="13 14">
    <name type="scientific">Pararobbsia alpina</name>
    <dbReference type="NCBI Taxonomy" id="621374"/>
    <lineage>
        <taxon>Bacteria</taxon>
        <taxon>Pseudomonadati</taxon>
        <taxon>Pseudomonadota</taxon>
        <taxon>Betaproteobacteria</taxon>
        <taxon>Burkholderiales</taxon>
        <taxon>Burkholderiaceae</taxon>
        <taxon>Pararobbsia</taxon>
    </lineage>
</organism>
<dbReference type="CDD" id="cd06225">
    <property type="entry name" value="HAMP"/>
    <property type="match status" value="1"/>
</dbReference>
<evidence type="ECO:0000256" key="10">
    <source>
        <dbReference type="SAM" id="Phobius"/>
    </source>
</evidence>
<evidence type="ECO:0000313" key="14">
    <source>
        <dbReference type="Proteomes" id="UP000494115"/>
    </source>
</evidence>
<keyword evidence="9" id="KW-0067">ATP-binding</keyword>
<keyword evidence="14" id="KW-1185">Reference proteome</keyword>
<evidence type="ECO:0000256" key="9">
    <source>
        <dbReference type="ARBA" id="ARBA00022840"/>
    </source>
</evidence>
<dbReference type="InterPro" id="IPR003660">
    <property type="entry name" value="HAMP_dom"/>
</dbReference>
<comment type="subcellular location">
    <subcellularLocation>
        <location evidence="2">Cell membrane</location>
        <topology evidence="2">Multi-pass membrane protein</topology>
    </subcellularLocation>
</comment>
<dbReference type="PROSITE" id="PS50885">
    <property type="entry name" value="HAMP"/>
    <property type="match status" value="1"/>
</dbReference>
<dbReference type="SMART" id="SM00388">
    <property type="entry name" value="HisKA"/>
    <property type="match status" value="1"/>
</dbReference>
<feature type="transmembrane region" description="Helical" evidence="10">
    <location>
        <begin position="148"/>
        <end position="167"/>
    </location>
</feature>
<feature type="transmembrane region" description="Helical" evidence="10">
    <location>
        <begin position="12"/>
        <end position="32"/>
    </location>
</feature>
<evidence type="ECO:0000256" key="1">
    <source>
        <dbReference type="ARBA" id="ARBA00000085"/>
    </source>
</evidence>
<dbReference type="GO" id="GO:0005886">
    <property type="term" value="C:plasma membrane"/>
    <property type="evidence" value="ECO:0007669"/>
    <property type="project" value="UniProtKB-SubCell"/>
</dbReference>
<feature type="domain" description="Histidine kinase" evidence="11">
    <location>
        <begin position="227"/>
        <end position="427"/>
    </location>
</feature>
<evidence type="ECO:0000313" key="13">
    <source>
        <dbReference type="EMBL" id="CAB3781710.1"/>
    </source>
</evidence>
<dbReference type="AlphaFoldDB" id="A0A6S7B6V3"/>
<dbReference type="InterPro" id="IPR004358">
    <property type="entry name" value="Sig_transdc_His_kin-like_C"/>
</dbReference>
<dbReference type="SMART" id="SM00387">
    <property type="entry name" value="HATPase_c"/>
    <property type="match status" value="1"/>
</dbReference>
<dbReference type="SUPFAM" id="SSF158472">
    <property type="entry name" value="HAMP domain-like"/>
    <property type="match status" value="1"/>
</dbReference>
<dbReference type="SMART" id="SM00304">
    <property type="entry name" value="HAMP"/>
    <property type="match status" value="1"/>
</dbReference>
<comment type="catalytic activity">
    <reaction evidence="1">
        <text>ATP + protein L-histidine = ADP + protein N-phospho-L-histidine.</text>
        <dbReference type="EC" id="2.7.13.3"/>
    </reaction>
</comment>
<dbReference type="PRINTS" id="PR00344">
    <property type="entry name" value="BCTRLSENSOR"/>
</dbReference>
<dbReference type="Gene3D" id="1.10.287.130">
    <property type="match status" value="1"/>
</dbReference>
<keyword evidence="10" id="KW-1133">Transmembrane helix</keyword>
<dbReference type="GO" id="GO:0005524">
    <property type="term" value="F:ATP binding"/>
    <property type="evidence" value="ECO:0007669"/>
    <property type="project" value="UniProtKB-KW"/>
</dbReference>
<gene>
    <name evidence="13" type="primary">sasA_2</name>
    <name evidence="13" type="ORF">LMG28138_01295</name>
</gene>
<dbReference type="SUPFAM" id="SSF55874">
    <property type="entry name" value="ATPase domain of HSP90 chaperone/DNA topoisomerase II/histidine kinase"/>
    <property type="match status" value="1"/>
</dbReference>
<dbReference type="InterPro" id="IPR050980">
    <property type="entry name" value="2C_sensor_his_kinase"/>
</dbReference>
<name>A0A6S7B6V3_9BURK</name>
<dbReference type="RefSeq" id="WP_175103879.1">
    <property type="nucleotide sequence ID" value="NZ_CADIKM010000004.1"/>
</dbReference>
<evidence type="ECO:0000256" key="6">
    <source>
        <dbReference type="ARBA" id="ARBA00022679"/>
    </source>
</evidence>
<keyword evidence="10" id="KW-0812">Transmembrane</keyword>
<sequence length="427" mass="47490">MRFRPFDSLFGRLSVFTVGVLLLSHFAWYTAIRFERSEMQTHYAVEETTFLVDAVKQHQARTPNLPLPSRVHLVDQGASSVPPPDADQKPTFERFLSDLRDAMPDGTMMRVDDSKAPPRLWVLMPKDSQWIVVPLQPLRGPRTFDKMLFWLIFITIGAAMSGLFAAWQVQRPLRTLVAAVGRFGRGQLVGPVIESGPRELRQLTRGFNQMVSDISQTQSDRNVMLAGVAHDLRTPLARLRLRAEMLDEPRVRDGVVRDVVSLTHIVDQFLMFANDAPDQSLPTSVEALCERAARNYHAVYPTDALIELDLAAGPDFALPEASLDRMLMNLLENAHAYGAAPIRISTWRETGRWYLRVCDSGQGISPANLAAATRPFVRLDPARGGNGHSGLGLAIVDRLARHAGGVCEIDNRPEGGLQVTLSFPIRA</sequence>
<dbReference type="Proteomes" id="UP000494115">
    <property type="component" value="Unassembled WGS sequence"/>
</dbReference>
<evidence type="ECO:0000256" key="2">
    <source>
        <dbReference type="ARBA" id="ARBA00004651"/>
    </source>
</evidence>
<dbReference type="PANTHER" id="PTHR44936">
    <property type="entry name" value="SENSOR PROTEIN CREC"/>
    <property type="match status" value="1"/>
</dbReference>
<dbReference type="EMBL" id="CADIKM010000004">
    <property type="protein sequence ID" value="CAB3781710.1"/>
    <property type="molecule type" value="Genomic_DNA"/>
</dbReference>
<dbReference type="InterPro" id="IPR036890">
    <property type="entry name" value="HATPase_C_sf"/>
</dbReference>